<evidence type="ECO:0000256" key="8">
    <source>
        <dbReference type="ARBA" id="ARBA00023034"/>
    </source>
</evidence>
<keyword evidence="5 12" id="KW-0963">Cytoplasm</keyword>
<dbReference type="OMA" id="NELMLHS"/>
<reference evidence="15 16" key="1">
    <citation type="journal article" date="2012" name="Science">
        <title>The Paleozoic origin of enzymatic lignin decomposition reconstructed from 31 fungal genomes.</title>
        <authorList>
            <person name="Floudas D."/>
            <person name="Binder M."/>
            <person name="Riley R."/>
            <person name="Barry K."/>
            <person name="Blanchette R.A."/>
            <person name="Henrissat B."/>
            <person name="Martinez A.T."/>
            <person name="Otillar R."/>
            <person name="Spatafora J.W."/>
            <person name="Yadav J.S."/>
            <person name="Aerts A."/>
            <person name="Benoit I."/>
            <person name="Boyd A."/>
            <person name="Carlson A."/>
            <person name="Copeland A."/>
            <person name="Coutinho P.M."/>
            <person name="de Vries R.P."/>
            <person name="Ferreira P."/>
            <person name="Findley K."/>
            <person name="Foster B."/>
            <person name="Gaskell J."/>
            <person name="Glotzer D."/>
            <person name="Gorecki P."/>
            <person name="Heitman J."/>
            <person name="Hesse C."/>
            <person name="Hori C."/>
            <person name="Igarashi K."/>
            <person name="Jurgens J.A."/>
            <person name="Kallen N."/>
            <person name="Kersten P."/>
            <person name="Kohler A."/>
            <person name="Kuees U."/>
            <person name="Kumar T.K.A."/>
            <person name="Kuo A."/>
            <person name="LaButti K."/>
            <person name="Larrondo L.F."/>
            <person name="Lindquist E."/>
            <person name="Ling A."/>
            <person name="Lombard V."/>
            <person name="Lucas S."/>
            <person name="Lundell T."/>
            <person name="Martin R."/>
            <person name="McLaughlin D.J."/>
            <person name="Morgenstern I."/>
            <person name="Morin E."/>
            <person name="Murat C."/>
            <person name="Nagy L.G."/>
            <person name="Nolan M."/>
            <person name="Ohm R.A."/>
            <person name="Patyshakuliyeva A."/>
            <person name="Rokas A."/>
            <person name="Ruiz-Duenas F.J."/>
            <person name="Sabat G."/>
            <person name="Salamov A."/>
            <person name="Samejima M."/>
            <person name="Schmutz J."/>
            <person name="Slot J.C."/>
            <person name="St John F."/>
            <person name="Stenlid J."/>
            <person name="Sun H."/>
            <person name="Sun S."/>
            <person name="Syed K."/>
            <person name="Tsang A."/>
            <person name="Wiebenga A."/>
            <person name="Young D."/>
            <person name="Pisabarro A."/>
            <person name="Eastwood D.C."/>
            <person name="Martin F."/>
            <person name="Cullen D."/>
            <person name="Grigoriev I.V."/>
            <person name="Hibbett D.S."/>
        </authorList>
    </citation>
    <scope>NUCLEOTIDE SEQUENCE [LARGE SCALE GENOMIC DNA]</scope>
    <source>
        <strain evidence="15 16">DJM-731 SS1</strain>
    </source>
</reference>
<comment type="subcellular location">
    <subcellularLocation>
        <location evidence="12">Cytoplasm</location>
    </subcellularLocation>
    <subcellularLocation>
        <location evidence="1 12">Golgi apparatus membrane</location>
        <topology evidence="1 12">Peripheral membrane protein</topology>
        <orientation evidence="1 12">Cytoplasmic side</orientation>
    </subcellularLocation>
    <subcellularLocation>
        <location evidence="12">Cytoplasmic vesicle</location>
        <location evidence="12">COPI-coated vesicle membrane</location>
        <topology evidence="12">Peripheral membrane protein</topology>
        <orientation evidence="12">Cytoplasmic side</orientation>
    </subcellularLocation>
</comment>
<evidence type="ECO:0000256" key="13">
    <source>
        <dbReference type="SAM" id="MobiDB-lite"/>
    </source>
</evidence>
<dbReference type="Gene3D" id="3.30.450.60">
    <property type="match status" value="1"/>
</dbReference>
<protein>
    <recommendedName>
        <fullName evidence="12">Coatomer subunit zeta</fullName>
    </recommendedName>
</protein>
<keyword evidence="16" id="KW-1185">Reference proteome</keyword>
<dbReference type="FunFam" id="3.30.450.60:FF:000013">
    <property type="entry name" value="Coatomer subunit zeta"/>
    <property type="match status" value="1"/>
</dbReference>
<feature type="region of interest" description="Disordered" evidence="13">
    <location>
        <begin position="1"/>
        <end position="24"/>
    </location>
</feature>
<organism evidence="15 16">
    <name type="scientific">Dacryopinax primogenitus (strain DJM 731)</name>
    <name type="common">Brown rot fungus</name>
    <dbReference type="NCBI Taxonomy" id="1858805"/>
    <lineage>
        <taxon>Eukaryota</taxon>
        <taxon>Fungi</taxon>
        <taxon>Dikarya</taxon>
        <taxon>Basidiomycota</taxon>
        <taxon>Agaricomycotina</taxon>
        <taxon>Dacrymycetes</taxon>
        <taxon>Dacrymycetales</taxon>
        <taxon>Dacrymycetaceae</taxon>
        <taxon>Dacryopinax</taxon>
    </lineage>
</organism>
<evidence type="ECO:0000313" key="16">
    <source>
        <dbReference type="Proteomes" id="UP000030653"/>
    </source>
</evidence>
<keyword evidence="6 12" id="KW-0931">ER-Golgi transport</keyword>
<evidence type="ECO:0000313" key="15">
    <source>
        <dbReference type="EMBL" id="EJT97621.1"/>
    </source>
</evidence>
<dbReference type="InterPro" id="IPR011012">
    <property type="entry name" value="Longin-like_dom_sf"/>
</dbReference>
<dbReference type="SUPFAM" id="SSF64356">
    <property type="entry name" value="SNARE-like"/>
    <property type="match status" value="1"/>
</dbReference>
<dbReference type="PANTHER" id="PTHR11043">
    <property type="entry name" value="ZETA-COAT PROTEIN"/>
    <property type="match status" value="1"/>
</dbReference>
<dbReference type="HOGENOM" id="CLU_086803_0_0_1"/>
<evidence type="ECO:0000256" key="7">
    <source>
        <dbReference type="ARBA" id="ARBA00022927"/>
    </source>
</evidence>
<dbReference type="AlphaFoldDB" id="M5FW70"/>
<evidence type="ECO:0000256" key="4">
    <source>
        <dbReference type="ARBA" id="ARBA00022448"/>
    </source>
</evidence>
<evidence type="ECO:0000256" key="2">
    <source>
        <dbReference type="ARBA" id="ARBA00006972"/>
    </source>
</evidence>
<evidence type="ECO:0000256" key="1">
    <source>
        <dbReference type="ARBA" id="ARBA00004255"/>
    </source>
</evidence>
<evidence type="ECO:0000259" key="14">
    <source>
        <dbReference type="Pfam" id="PF01217"/>
    </source>
</evidence>
<dbReference type="GO" id="GO:0006890">
    <property type="term" value="P:retrograde vesicle-mediated transport, Golgi to endoplasmic reticulum"/>
    <property type="evidence" value="ECO:0007669"/>
    <property type="project" value="UniProtKB-UniRule"/>
</dbReference>
<dbReference type="STRING" id="1858805.M5FW70"/>
<dbReference type="GO" id="GO:0030126">
    <property type="term" value="C:COPI vesicle coat"/>
    <property type="evidence" value="ECO:0007669"/>
    <property type="project" value="UniProtKB-UniRule"/>
</dbReference>
<dbReference type="EMBL" id="JH795876">
    <property type="protein sequence ID" value="EJT97621.1"/>
    <property type="molecule type" value="Genomic_DNA"/>
</dbReference>
<dbReference type="InterPro" id="IPR039652">
    <property type="entry name" value="Coatomer_zeta"/>
</dbReference>
<dbReference type="Proteomes" id="UP000030653">
    <property type="component" value="Unassembled WGS sequence"/>
</dbReference>
<keyword evidence="10 12" id="KW-0968">Cytoplasmic vesicle</keyword>
<proteinExistence type="inferred from homology"/>
<gene>
    <name evidence="15" type="ORF">DACRYDRAFT_97049</name>
</gene>
<dbReference type="OrthoDB" id="10249988at2759"/>
<evidence type="ECO:0000256" key="3">
    <source>
        <dbReference type="ARBA" id="ARBA00011775"/>
    </source>
</evidence>
<comment type="function">
    <text evidence="11">The coatomer is a cytosolic protein complex that binds to dilysine motifs and reversibly associates with Golgi non-clathrin-coated vesicles, which further mediate biosynthetic protein transport from the ER, via the Golgi up to the trans Golgi network. Coatomer complex is required for budding from Golgi membranes, and is essential for the retrograde Golgi-to-ER transport of dilysine-tagged proteins. The zeta subunit may be involved in regulating the coat assembly and, hence, the rate of biosynthetic protein transport due to its association-dissociation properties with the coatomer complex.</text>
</comment>
<dbReference type="InterPro" id="IPR022775">
    <property type="entry name" value="AP_mu_sigma_su"/>
</dbReference>
<evidence type="ECO:0000256" key="6">
    <source>
        <dbReference type="ARBA" id="ARBA00022892"/>
    </source>
</evidence>
<dbReference type="GO" id="GO:0006891">
    <property type="term" value="P:intra-Golgi vesicle-mediated transport"/>
    <property type="evidence" value="ECO:0007669"/>
    <property type="project" value="TreeGrafter"/>
</dbReference>
<sequence>MKKALTAQHISPKRYSPGGGKRARDEVPTWTATVPYTVNKSQMANLTLYSVSAALILDTDGNRILAKYYKPPHGGLPTGTRSLHNLKEQRAFEKGLFDKTKKAGGDVILYDTYLVTYRHSLDLIFYFLALPSENELMVSTGLQTFFDATQLLLRHSVEKRTLLENLDLVLLGLDETVDDGIILETDPATIAGRVSRPKADTTDIVLNEQTLLYAYNRVKEGVQQRISAAL</sequence>
<dbReference type="Pfam" id="PF01217">
    <property type="entry name" value="Clat_adaptor_s"/>
    <property type="match status" value="1"/>
</dbReference>
<accession>M5FW70</accession>
<evidence type="ECO:0000256" key="11">
    <source>
        <dbReference type="ARBA" id="ARBA00045555"/>
    </source>
</evidence>
<evidence type="ECO:0000256" key="9">
    <source>
        <dbReference type="ARBA" id="ARBA00023136"/>
    </source>
</evidence>
<name>M5FW70_DACPD</name>
<dbReference type="GO" id="GO:0000139">
    <property type="term" value="C:Golgi membrane"/>
    <property type="evidence" value="ECO:0007669"/>
    <property type="project" value="UniProtKB-SubCell"/>
</dbReference>
<keyword evidence="8 12" id="KW-0333">Golgi apparatus</keyword>
<comment type="subunit">
    <text evidence="3 12">Oligomeric complex that consists of at least the alpha, beta, beta', gamma, delta, epsilon and zeta subunits.</text>
</comment>
<keyword evidence="4 12" id="KW-0813">Transport</keyword>
<keyword evidence="9 12" id="KW-0472">Membrane</keyword>
<dbReference type="PANTHER" id="PTHR11043:SF0">
    <property type="entry name" value="COATOMER SUBUNIT ZETA"/>
    <property type="match status" value="1"/>
</dbReference>
<dbReference type="GO" id="GO:0006886">
    <property type="term" value="P:intracellular protein transport"/>
    <property type="evidence" value="ECO:0007669"/>
    <property type="project" value="TreeGrafter"/>
</dbReference>
<evidence type="ECO:0000256" key="12">
    <source>
        <dbReference type="RuleBase" id="RU366053"/>
    </source>
</evidence>
<comment type="similarity">
    <text evidence="2 12">Belongs to the adaptor complexes small subunit family.</text>
</comment>
<dbReference type="GeneID" id="63692481"/>
<evidence type="ECO:0000256" key="5">
    <source>
        <dbReference type="ARBA" id="ARBA00022490"/>
    </source>
</evidence>
<feature type="domain" description="AP complex mu/sigma subunit" evidence="14">
    <location>
        <begin position="51"/>
        <end position="195"/>
    </location>
</feature>
<keyword evidence="7 12" id="KW-0653">Protein transport</keyword>
<dbReference type="RefSeq" id="XP_040624519.1">
    <property type="nucleotide sequence ID" value="XM_040777419.1"/>
</dbReference>
<evidence type="ECO:0000256" key="10">
    <source>
        <dbReference type="ARBA" id="ARBA00023329"/>
    </source>
</evidence>